<dbReference type="SUPFAM" id="SSF47413">
    <property type="entry name" value="lambda repressor-like DNA-binding domains"/>
    <property type="match status" value="1"/>
</dbReference>
<dbReference type="InterPro" id="IPR001387">
    <property type="entry name" value="Cro/C1-type_HTH"/>
</dbReference>
<dbReference type="EMBL" id="BAABKN010000014">
    <property type="protein sequence ID" value="GAA4737353.1"/>
    <property type="molecule type" value="Genomic_DNA"/>
</dbReference>
<sequence>MTAMDRAQLADFLRTRREALQPEDVGLPRGPRRRTGGLRREEIAALCGMSVDYYSRIEQQRSTTPSEQMLAALARGLRLSLDERDHLFRLGGHAAPQRALRTDHVDAGLMRVIDRLQDTPAMVVNGLGETLLQTPPAIALVGDETSYDGLARSVVYRWWTDPSSRDLYPEADHDLHGRIFTADLRAAYTRDGAASRAGEIVDKLLATSPDFARIWAEHEVGLQHLKIKRIRHPEVGVVEVYCQTLYDLDQSQGLLVFTAVPGSESAEKLRLISVIGSQQLQG</sequence>
<dbReference type="SMART" id="SM00530">
    <property type="entry name" value="HTH_XRE"/>
    <property type="match status" value="1"/>
</dbReference>
<dbReference type="Gene3D" id="3.30.450.180">
    <property type="match status" value="1"/>
</dbReference>
<comment type="caution">
    <text evidence="2">The sequence shown here is derived from an EMBL/GenBank/DDBJ whole genome shotgun (WGS) entry which is preliminary data.</text>
</comment>
<evidence type="ECO:0000259" key="1">
    <source>
        <dbReference type="PROSITE" id="PS50943"/>
    </source>
</evidence>
<protein>
    <submittedName>
        <fullName evidence="2">Helix-turn-helix transcriptional regulator</fullName>
    </submittedName>
</protein>
<evidence type="ECO:0000313" key="3">
    <source>
        <dbReference type="Proteomes" id="UP001499882"/>
    </source>
</evidence>
<evidence type="ECO:0000313" key="2">
    <source>
        <dbReference type="EMBL" id="GAA4737353.1"/>
    </source>
</evidence>
<feature type="domain" description="HTH cro/C1-type" evidence="1">
    <location>
        <begin position="37"/>
        <end position="84"/>
    </location>
</feature>
<dbReference type="CDD" id="cd00093">
    <property type="entry name" value="HTH_XRE"/>
    <property type="match status" value="1"/>
</dbReference>
<dbReference type="Pfam" id="PF17765">
    <property type="entry name" value="MLTR_LBD"/>
    <property type="match status" value="1"/>
</dbReference>
<proteinExistence type="predicted"/>
<dbReference type="PROSITE" id="PS50943">
    <property type="entry name" value="HTH_CROC1"/>
    <property type="match status" value="1"/>
</dbReference>
<keyword evidence="3" id="KW-1185">Reference proteome</keyword>
<gene>
    <name evidence="2" type="ORF">GCM10023350_21690</name>
</gene>
<dbReference type="Gene3D" id="1.10.260.40">
    <property type="entry name" value="lambda repressor-like DNA-binding domains"/>
    <property type="match status" value="1"/>
</dbReference>
<accession>A0ABP8YWN9</accession>
<dbReference type="InterPro" id="IPR010982">
    <property type="entry name" value="Lambda_DNA-bd_dom_sf"/>
</dbReference>
<dbReference type="Pfam" id="PF13560">
    <property type="entry name" value="HTH_31"/>
    <property type="match status" value="1"/>
</dbReference>
<dbReference type="PANTHER" id="PTHR35010">
    <property type="entry name" value="BLL4672 PROTEIN-RELATED"/>
    <property type="match status" value="1"/>
</dbReference>
<reference evidence="3" key="1">
    <citation type="journal article" date="2019" name="Int. J. Syst. Evol. Microbiol.">
        <title>The Global Catalogue of Microorganisms (GCM) 10K type strain sequencing project: providing services to taxonomists for standard genome sequencing and annotation.</title>
        <authorList>
            <consortium name="The Broad Institute Genomics Platform"/>
            <consortium name="The Broad Institute Genome Sequencing Center for Infectious Disease"/>
            <person name="Wu L."/>
            <person name="Ma J."/>
        </authorList>
    </citation>
    <scope>NUCLEOTIDE SEQUENCE [LARGE SCALE GENOMIC DNA]</scope>
    <source>
        <strain evidence="3">JCM 18532</strain>
    </source>
</reference>
<organism evidence="2 3">
    <name type="scientific">Nocardioides endophyticus</name>
    <dbReference type="NCBI Taxonomy" id="1353775"/>
    <lineage>
        <taxon>Bacteria</taxon>
        <taxon>Bacillati</taxon>
        <taxon>Actinomycetota</taxon>
        <taxon>Actinomycetes</taxon>
        <taxon>Propionibacteriales</taxon>
        <taxon>Nocardioidaceae</taxon>
        <taxon>Nocardioides</taxon>
    </lineage>
</organism>
<name>A0ABP8YWN9_9ACTN</name>
<dbReference type="PANTHER" id="PTHR35010:SF2">
    <property type="entry name" value="BLL4672 PROTEIN"/>
    <property type="match status" value="1"/>
</dbReference>
<dbReference type="InterPro" id="IPR041413">
    <property type="entry name" value="MLTR_LBD"/>
</dbReference>
<dbReference type="Proteomes" id="UP001499882">
    <property type="component" value="Unassembled WGS sequence"/>
</dbReference>